<sequence length="270" mass="28474">MGNLNRIADRAGTTARMLLQFTAKRLRVSGCINGHVYLHIVIGTQRPLAGKQENPDVYRRDAGASALLCASSSDKQSLLPSVSAARSPADVGGAARAVRAMSESRRRVNGITLCCGRRWGAVRDDTAVAKNTVSGKILKPNELSNSSRDGLYASNEAYRTNNGRTEGPDLGPTTAARGRGAPPTAAVGGVRTTSETEGLTCVSISFELRLNLLDDANLWSRVSSFKVVARLQGESDSCNYPIECASTGSDGGSGAAGGRGEGRALRNYHY</sequence>
<evidence type="ECO:0000313" key="2">
    <source>
        <dbReference type="EMBL" id="GBP75754.1"/>
    </source>
</evidence>
<name>A0A4C1YL91_EUMVA</name>
<dbReference type="Proteomes" id="UP000299102">
    <property type="component" value="Unassembled WGS sequence"/>
</dbReference>
<dbReference type="EMBL" id="BGZK01001260">
    <property type="protein sequence ID" value="GBP75754.1"/>
    <property type="molecule type" value="Genomic_DNA"/>
</dbReference>
<evidence type="ECO:0000256" key="1">
    <source>
        <dbReference type="SAM" id="MobiDB-lite"/>
    </source>
</evidence>
<proteinExistence type="predicted"/>
<reference evidence="2 3" key="1">
    <citation type="journal article" date="2019" name="Commun. Biol.">
        <title>The bagworm genome reveals a unique fibroin gene that provides high tensile strength.</title>
        <authorList>
            <person name="Kono N."/>
            <person name="Nakamura H."/>
            <person name="Ohtoshi R."/>
            <person name="Tomita M."/>
            <person name="Numata K."/>
            <person name="Arakawa K."/>
        </authorList>
    </citation>
    <scope>NUCLEOTIDE SEQUENCE [LARGE SCALE GENOMIC DNA]</scope>
</reference>
<feature type="region of interest" description="Disordered" evidence="1">
    <location>
        <begin position="157"/>
        <end position="192"/>
    </location>
</feature>
<gene>
    <name evidence="2" type="ORF">EVAR_59397_1</name>
</gene>
<feature type="compositionally biased region" description="Low complexity" evidence="1">
    <location>
        <begin position="171"/>
        <end position="191"/>
    </location>
</feature>
<dbReference type="AlphaFoldDB" id="A0A4C1YL91"/>
<comment type="caution">
    <text evidence="2">The sequence shown here is derived from an EMBL/GenBank/DDBJ whole genome shotgun (WGS) entry which is preliminary data.</text>
</comment>
<keyword evidence="3" id="KW-1185">Reference proteome</keyword>
<evidence type="ECO:0000313" key="3">
    <source>
        <dbReference type="Proteomes" id="UP000299102"/>
    </source>
</evidence>
<accession>A0A4C1YL91</accession>
<protein>
    <submittedName>
        <fullName evidence="2">Uncharacterized protein</fullName>
    </submittedName>
</protein>
<organism evidence="2 3">
    <name type="scientific">Eumeta variegata</name>
    <name type="common">Bagworm moth</name>
    <name type="synonym">Eumeta japonica</name>
    <dbReference type="NCBI Taxonomy" id="151549"/>
    <lineage>
        <taxon>Eukaryota</taxon>
        <taxon>Metazoa</taxon>
        <taxon>Ecdysozoa</taxon>
        <taxon>Arthropoda</taxon>
        <taxon>Hexapoda</taxon>
        <taxon>Insecta</taxon>
        <taxon>Pterygota</taxon>
        <taxon>Neoptera</taxon>
        <taxon>Endopterygota</taxon>
        <taxon>Lepidoptera</taxon>
        <taxon>Glossata</taxon>
        <taxon>Ditrysia</taxon>
        <taxon>Tineoidea</taxon>
        <taxon>Psychidae</taxon>
        <taxon>Oiketicinae</taxon>
        <taxon>Eumeta</taxon>
    </lineage>
</organism>